<feature type="region of interest" description="Disordered" evidence="5">
    <location>
        <begin position="1"/>
        <end position="43"/>
    </location>
</feature>
<feature type="compositionally biased region" description="Low complexity" evidence="5">
    <location>
        <begin position="1"/>
        <end position="10"/>
    </location>
</feature>
<evidence type="ECO:0000259" key="6">
    <source>
        <dbReference type="Pfam" id="PF22528"/>
    </source>
</evidence>
<gene>
    <name evidence="7" type="ORF">RMAR1173_LOCUS10088</name>
</gene>
<dbReference type="PROSITE" id="PS51678">
    <property type="entry name" value="SAM_MT_PRMT"/>
    <property type="match status" value="1"/>
</dbReference>
<dbReference type="Gene3D" id="2.70.160.11">
    <property type="entry name" value="Hnrnp arginine n-methyltransferase1"/>
    <property type="match status" value="1"/>
</dbReference>
<dbReference type="InterPro" id="IPR029063">
    <property type="entry name" value="SAM-dependent_MTases_sf"/>
</dbReference>
<dbReference type="InterPro" id="IPR055135">
    <property type="entry name" value="PRMT_dom"/>
</dbReference>
<dbReference type="SUPFAM" id="SSF53335">
    <property type="entry name" value="S-adenosyl-L-methionine-dependent methyltransferases"/>
    <property type="match status" value="1"/>
</dbReference>
<protein>
    <recommendedName>
        <fullName evidence="6">Protein arginine N-methyltransferase domain-containing protein</fullName>
    </recommendedName>
</protein>
<sequence length="476" mass="51797">MEAMMEEPSAPAQPPPPPRSAEATPASGPEGIMEGGGAEHGHDSVDAQDEEYFEAYAEDLYIHEQMLTDEPRTSAYLHAIQGLGERIRGAVVLDVGCGTGVLSIFAARAGARRVYAVEASGMASVAQEVMEKNGVAGVVSVLNCRVEDLVLPEEVDILVSEWMGTALVFESMWEGVLLARDRWLKMGGLVLPARAQLWGAPVELESLWATKVNMWKEVWGIDMSPLVPRAKERFFGRPIINHPITADAVVGPGELLLDLDMASATKEDIEDFTHVWTTKPTRRATLHGAVLWFVCSFPNNVEERLHRVEEQLEQVLSALETSAAAAHDGGGHVKALQAEVMEAQAASVEHVELSTSPWAALTHWGHNLLVFDSCHQIGPEQDIGWKFQMNRNRHFPRHYHLKLEASPMDTGGNAVDEVQPASETGVAHQSVTAGVPGDSHDQQRTGSGDTEVAAAGAQSVGGAQSWFESKFFPLWR</sequence>
<keyword evidence="2 4" id="KW-0808">Transferase</keyword>
<dbReference type="CDD" id="cd02440">
    <property type="entry name" value="AdoMet_MTases"/>
    <property type="match status" value="1"/>
</dbReference>
<dbReference type="GO" id="GO:0042054">
    <property type="term" value="F:histone methyltransferase activity"/>
    <property type="evidence" value="ECO:0007669"/>
    <property type="project" value="TreeGrafter"/>
</dbReference>
<feature type="region of interest" description="Disordered" evidence="5">
    <location>
        <begin position="419"/>
        <end position="454"/>
    </location>
</feature>
<dbReference type="GO" id="GO:0032259">
    <property type="term" value="P:methylation"/>
    <property type="evidence" value="ECO:0007669"/>
    <property type="project" value="UniProtKB-KW"/>
</dbReference>
<dbReference type="EMBL" id="HBHJ01015247">
    <property type="protein sequence ID" value="CAD9686526.1"/>
    <property type="molecule type" value="Transcribed_RNA"/>
</dbReference>
<dbReference type="GO" id="GO:0016274">
    <property type="term" value="F:protein-arginine N-methyltransferase activity"/>
    <property type="evidence" value="ECO:0007669"/>
    <property type="project" value="InterPro"/>
</dbReference>
<dbReference type="FunFam" id="3.40.50.150:FF:000016">
    <property type="entry name" value="Protein arginine N-methyltransferase 6"/>
    <property type="match status" value="1"/>
</dbReference>
<evidence type="ECO:0000256" key="4">
    <source>
        <dbReference type="PROSITE-ProRule" id="PRU01015"/>
    </source>
</evidence>
<name>A0A7S2S2M4_9STRA</name>
<organism evidence="7">
    <name type="scientific">Rhizochromulina marina</name>
    <dbReference type="NCBI Taxonomy" id="1034831"/>
    <lineage>
        <taxon>Eukaryota</taxon>
        <taxon>Sar</taxon>
        <taxon>Stramenopiles</taxon>
        <taxon>Ochrophyta</taxon>
        <taxon>Dictyochophyceae</taxon>
        <taxon>Rhizochromulinales</taxon>
        <taxon>Rhizochromulina</taxon>
    </lineage>
</organism>
<proteinExistence type="predicted"/>
<dbReference type="Pfam" id="PF22528">
    <property type="entry name" value="PRMT_C"/>
    <property type="match status" value="1"/>
</dbReference>
<dbReference type="PANTHER" id="PTHR11006:SF73">
    <property type="entry name" value="PROTEIN ARGININE N-METHYLTRANSFERASE 6"/>
    <property type="match status" value="1"/>
</dbReference>
<evidence type="ECO:0000256" key="1">
    <source>
        <dbReference type="ARBA" id="ARBA00022603"/>
    </source>
</evidence>
<dbReference type="InterPro" id="IPR025799">
    <property type="entry name" value="Arg_MeTrfase"/>
</dbReference>
<evidence type="ECO:0000256" key="2">
    <source>
        <dbReference type="ARBA" id="ARBA00022679"/>
    </source>
</evidence>
<reference evidence="7" key="1">
    <citation type="submission" date="2021-01" db="EMBL/GenBank/DDBJ databases">
        <authorList>
            <person name="Corre E."/>
            <person name="Pelletier E."/>
            <person name="Niang G."/>
            <person name="Scheremetjew M."/>
            <person name="Finn R."/>
            <person name="Kale V."/>
            <person name="Holt S."/>
            <person name="Cochrane G."/>
            <person name="Meng A."/>
            <person name="Brown T."/>
            <person name="Cohen L."/>
        </authorList>
    </citation>
    <scope>NUCLEOTIDE SEQUENCE</scope>
    <source>
        <strain evidence="7">CCMP1243</strain>
    </source>
</reference>
<evidence type="ECO:0000256" key="5">
    <source>
        <dbReference type="SAM" id="MobiDB-lite"/>
    </source>
</evidence>
<dbReference type="AlphaFoldDB" id="A0A7S2S2M4"/>
<evidence type="ECO:0000256" key="3">
    <source>
        <dbReference type="ARBA" id="ARBA00022691"/>
    </source>
</evidence>
<dbReference type="PANTHER" id="PTHR11006">
    <property type="entry name" value="PROTEIN ARGININE N-METHYLTRANSFERASE"/>
    <property type="match status" value="1"/>
</dbReference>
<evidence type="ECO:0000313" key="7">
    <source>
        <dbReference type="EMBL" id="CAD9686526.1"/>
    </source>
</evidence>
<keyword evidence="1 4" id="KW-0489">Methyltransferase</keyword>
<feature type="domain" description="Protein arginine N-methyltransferase" evidence="6">
    <location>
        <begin position="194"/>
        <end position="300"/>
    </location>
</feature>
<dbReference type="Pfam" id="PF06325">
    <property type="entry name" value="PrmA"/>
    <property type="match status" value="1"/>
</dbReference>
<accession>A0A7S2S2M4</accession>
<dbReference type="Gene3D" id="3.40.50.150">
    <property type="entry name" value="Vaccinia Virus protein VP39"/>
    <property type="match status" value="1"/>
</dbReference>
<keyword evidence="3 4" id="KW-0949">S-adenosyl-L-methionine</keyword>